<name>A0A2K1J0S1_PHYPA</name>
<proteinExistence type="predicted"/>
<reference evidence="1 3" key="1">
    <citation type="journal article" date="2008" name="Science">
        <title>The Physcomitrella genome reveals evolutionary insights into the conquest of land by plants.</title>
        <authorList>
            <person name="Rensing S."/>
            <person name="Lang D."/>
            <person name="Zimmer A."/>
            <person name="Terry A."/>
            <person name="Salamov A."/>
            <person name="Shapiro H."/>
            <person name="Nishiyama T."/>
            <person name="Perroud P.-F."/>
            <person name="Lindquist E."/>
            <person name="Kamisugi Y."/>
            <person name="Tanahashi T."/>
            <person name="Sakakibara K."/>
            <person name="Fujita T."/>
            <person name="Oishi K."/>
            <person name="Shin-I T."/>
            <person name="Kuroki Y."/>
            <person name="Toyoda A."/>
            <person name="Suzuki Y."/>
            <person name="Hashimoto A."/>
            <person name="Yamaguchi K."/>
            <person name="Sugano A."/>
            <person name="Kohara Y."/>
            <person name="Fujiyama A."/>
            <person name="Anterola A."/>
            <person name="Aoki S."/>
            <person name="Ashton N."/>
            <person name="Barbazuk W.B."/>
            <person name="Barker E."/>
            <person name="Bennetzen J."/>
            <person name="Bezanilla M."/>
            <person name="Blankenship R."/>
            <person name="Cho S.H."/>
            <person name="Dutcher S."/>
            <person name="Estelle M."/>
            <person name="Fawcett J.A."/>
            <person name="Gundlach H."/>
            <person name="Hanada K."/>
            <person name="Heyl A."/>
            <person name="Hicks K.A."/>
            <person name="Hugh J."/>
            <person name="Lohr M."/>
            <person name="Mayer K."/>
            <person name="Melkozernov A."/>
            <person name="Murata T."/>
            <person name="Nelson D."/>
            <person name="Pils B."/>
            <person name="Prigge M."/>
            <person name="Reiss B."/>
            <person name="Renner T."/>
            <person name="Rombauts S."/>
            <person name="Rushton P."/>
            <person name="Sanderfoot A."/>
            <person name="Schween G."/>
            <person name="Shiu S.-H."/>
            <person name="Stueber K."/>
            <person name="Theodoulou F.L."/>
            <person name="Tu H."/>
            <person name="Van de Peer Y."/>
            <person name="Verrier P.J."/>
            <person name="Waters E."/>
            <person name="Wood A."/>
            <person name="Yang L."/>
            <person name="Cove D."/>
            <person name="Cuming A."/>
            <person name="Hasebe M."/>
            <person name="Lucas S."/>
            <person name="Mishler D.B."/>
            <person name="Reski R."/>
            <person name="Grigoriev I."/>
            <person name="Quatrano R.S."/>
            <person name="Boore J.L."/>
        </authorList>
    </citation>
    <scope>NUCLEOTIDE SEQUENCE [LARGE SCALE GENOMIC DNA]</scope>
    <source>
        <strain evidence="2 3">cv. Gransden 2004</strain>
    </source>
</reference>
<dbReference type="EMBL" id="ABEU02000018">
    <property type="protein sequence ID" value="PNR35126.1"/>
    <property type="molecule type" value="Genomic_DNA"/>
</dbReference>
<organism evidence="1">
    <name type="scientific">Physcomitrium patens</name>
    <name type="common">Spreading-leaved earth moss</name>
    <name type="synonym">Physcomitrella patens</name>
    <dbReference type="NCBI Taxonomy" id="3218"/>
    <lineage>
        <taxon>Eukaryota</taxon>
        <taxon>Viridiplantae</taxon>
        <taxon>Streptophyta</taxon>
        <taxon>Embryophyta</taxon>
        <taxon>Bryophyta</taxon>
        <taxon>Bryophytina</taxon>
        <taxon>Bryopsida</taxon>
        <taxon>Funariidae</taxon>
        <taxon>Funariales</taxon>
        <taxon>Funariaceae</taxon>
        <taxon>Physcomitrium</taxon>
    </lineage>
</organism>
<sequence>MYVCMYVMQRGGELCKAGGWYQGLEGRGYFKSVEEGRALRLNLNWTSSSSSVSQSVRPSTRPASVFGFGFVVGLDYCCCTLDATRQLSSSHAIGIHLTRLALIGGGGGGRHD</sequence>
<dbReference type="EnsemblPlants" id="Pp3c18_12139V3.1">
    <property type="protein sequence ID" value="PAC:32983211.CDS.1"/>
    <property type="gene ID" value="Pp3c18_12139"/>
</dbReference>
<reference evidence="2" key="3">
    <citation type="submission" date="2020-12" db="UniProtKB">
        <authorList>
            <consortium name="EnsemblPlants"/>
        </authorList>
    </citation>
    <scope>IDENTIFICATION</scope>
</reference>
<protein>
    <submittedName>
        <fullName evidence="1 2">Uncharacterized protein</fullName>
    </submittedName>
</protein>
<evidence type="ECO:0000313" key="1">
    <source>
        <dbReference type="EMBL" id="PNR35126.1"/>
    </source>
</evidence>
<dbReference type="InParanoid" id="A0A2K1J0S1"/>
<evidence type="ECO:0000313" key="3">
    <source>
        <dbReference type="Proteomes" id="UP000006727"/>
    </source>
</evidence>
<dbReference type="Proteomes" id="UP000006727">
    <property type="component" value="Chromosome 18"/>
</dbReference>
<gene>
    <name evidence="1" type="ORF">PHYPA_023025</name>
</gene>
<keyword evidence="3" id="KW-1185">Reference proteome</keyword>
<reference evidence="1 3" key="2">
    <citation type="journal article" date="2018" name="Plant J.">
        <title>The Physcomitrella patens chromosome-scale assembly reveals moss genome structure and evolution.</title>
        <authorList>
            <person name="Lang D."/>
            <person name="Ullrich K.K."/>
            <person name="Murat F."/>
            <person name="Fuchs J."/>
            <person name="Jenkins J."/>
            <person name="Haas F.B."/>
            <person name="Piednoel M."/>
            <person name="Gundlach H."/>
            <person name="Van Bel M."/>
            <person name="Meyberg R."/>
            <person name="Vives C."/>
            <person name="Morata J."/>
            <person name="Symeonidi A."/>
            <person name="Hiss M."/>
            <person name="Muchero W."/>
            <person name="Kamisugi Y."/>
            <person name="Saleh O."/>
            <person name="Blanc G."/>
            <person name="Decker E.L."/>
            <person name="van Gessel N."/>
            <person name="Grimwood J."/>
            <person name="Hayes R.D."/>
            <person name="Graham S.W."/>
            <person name="Gunter L.E."/>
            <person name="McDaniel S.F."/>
            <person name="Hoernstein S.N.W."/>
            <person name="Larsson A."/>
            <person name="Li F.W."/>
            <person name="Perroud P.F."/>
            <person name="Phillips J."/>
            <person name="Ranjan P."/>
            <person name="Rokshar D.S."/>
            <person name="Rothfels C.J."/>
            <person name="Schneider L."/>
            <person name="Shu S."/>
            <person name="Stevenson D.W."/>
            <person name="Thummler F."/>
            <person name="Tillich M."/>
            <person name="Villarreal Aguilar J.C."/>
            <person name="Widiez T."/>
            <person name="Wong G.K."/>
            <person name="Wymore A."/>
            <person name="Zhang Y."/>
            <person name="Zimmer A.D."/>
            <person name="Quatrano R.S."/>
            <person name="Mayer K.F.X."/>
            <person name="Goodstein D."/>
            <person name="Casacuberta J.M."/>
            <person name="Vandepoele K."/>
            <person name="Reski R."/>
            <person name="Cuming A.C."/>
            <person name="Tuskan G.A."/>
            <person name="Maumus F."/>
            <person name="Salse J."/>
            <person name="Schmutz J."/>
            <person name="Rensing S.A."/>
        </authorList>
    </citation>
    <scope>NUCLEOTIDE SEQUENCE [LARGE SCALE GENOMIC DNA]</scope>
    <source>
        <strain evidence="2 3">cv. Gransden 2004</strain>
    </source>
</reference>
<dbReference type="AlphaFoldDB" id="A0A2K1J0S1"/>
<evidence type="ECO:0000313" key="2">
    <source>
        <dbReference type="EnsemblPlants" id="PAC:32983211.CDS.1"/>
    </source>
</evidence>
<accession>A0A2K1J0S1</accession>
<dbReference type="Gramene" id="Pp3c18_12139V3.1">
    <property type="protein sequence ID" value="PAC:32983211.CDS.1"/>
    <property type="gene ID" value="Pp3c18_12139"/>
</dbReference>